<reference evidence="1" key="2">
    <citation type="submission" date="2018-08" db="UniProtKB">
        <authorList>
            <consortium name="EnsemblPlants"/>
        </authorList>
    </citation>
    <scope>IDENTIFICATION</scope>
    <source>
        <strain evidence="1">Yugu1</strain>
    </source>
</reference>
<reference evidence="2" key="1">
    <citation type="journal article" date="2012" name="Nat. Biotechnol.">
        <title>Reference genome sequence of the model plant Setaria.</title>
        <authorList>
            <person name="Bennetzen J.L."/>
            <person name="Schmutz J."/>
            <person name="Wang H."/>
            <person name="Percifield R."/>
            <person name="Hawkins J."/>
            <person name="Pontaroli A.C."/>
            <person name="Estep M."/>
            <person name="Feng L."/>
            <person name="Vaughn J.N."/>
            <person name="Grimwood J."/>
            <person name="Jenkins J."/>
            <person name="Barry K."/>
            <person name="Lindquist E."/>
            <person name="Hellsten U."/>
            <person name="Deshpande S."/>
            <person name="Wang X."/>
            <person name="Wu X."/>
            <person name="Mitros T."/>
            <person name="Triplett J."/>
            <person name="Yang X."/>
            <person name="Ye C.Y."/>
            <person name="Mauro-Herrera M."/>
            <person name="Wang L."/>
            <person name="Li P."/>
            <person name="Sharma M."/>
            <person name="Sharma R."/>
            <person name="Ronald P.C."/>
            <person name="Panaud O."/>
            <person name="Kellogg E.A."/>
            <person name="Brutnell T.P."/>
            <person name="Doust A.N."/>
            <person name="Tuskan G.A."/>
            <person name="Rokhsar D."/>
            <person name="Devos K.M."/>
        </authorList>
    </citation>
    <scope>NUCLEOTIDE SEQUENCE [LARGE SCALE GENOMIC DNA]</scope>
    <source>
        <strain evidence="2">cv. Yugu1</strain>
    </source>
</reference>
<dbReference type="HOGENOM" id="CLU_3336428_0_0_1"/>
<dbReference type="Gramene" id="KQL29016">
    <property type="protein sequence ID" value="KQL29016"/>
    <property type="gene ID" value="SETIT_020425mg"/>
</dbReference>
<evidence type="ECO:0000313" key="1">
    <source>
        <dbReference type="EnsemblPlants" id="KQL29016"/>
    </source>
</evidence>
<sequence length="38" mass="4367">MSIYHACLQEIKGWVVSVGLGRHIIIYQMRHHIGLCCT</sequence>
<proteinExistence type="predicted"/>
<protein>
    <submittedName>
        <fullName evidence="1">Uncharacterized protein</fullName>
    </submittedName>
</protein>
<organism evidence="1 2">
    <name type="scientific">Setaria italica</name>
    <name type="common">Foxtail millet</name>
    <name type="synonym">Panicum italicum</name>
    <dbReference type="NCBI Taxonomy" id="4555"/>
    <lineage>
        <taxon>Eukaryota</taxon>
        <taxon>Viridiplantae</taxon>
        <taxon>Streptophyta</taxon>
        <taxon>Embryophyta</taxon>
        <taxon>Tracheophyta</taxon>
        <taxon>Spermatophyta</taxon>
        <taxon>Magnoliopsida</taxon>
        <taxon>Liliopsida</taxon>
        <taxon>Poales</taxon>
        <taxon>Poaceae</taxon>
        <taxon>PACMAD clade</taxon>
        <taxon>Panicoideae</taxon>
        <taxon>Panicodae</taxon>
        <taxon>Paniceae</taxon>
        <taxon>Cenchrinae</taxon>
        <taxon>Setaria</taxon>
    </lineage>
</organism>
<dbReference type="EnsemblPlants" id="KQL29016">
    <property type="protein sequence ID" value="KQL29016"/>
    <property type="gene ID" value="SETIT_020425mg"/>
</dbReference>
<accession>K3Z1K7</accession>
<dbReference type="AlphaFoldDB" id="K3Z1K7"/>
<dbReference type="InParanoid" id="K3Z1K7"/>
<name>K3Z1K7_SETIT</name>
<dbReference type="Proteomes" id="UP000004995">
    <property type="component" value="Unassembled WGS sequence"/>
</dbReference>
<dbReference type="EMBL" id="AGNK02000159">
    <property type="status" value="NOT_ANNOTATED_CDS"/>
    <property type="molecule type" value="Genomic_DNA"/>
</dbReference>
<evidence type="ECO:0000313" key="2">
    <source>
        <dbReference type="Proteomes" id="UP000004995"/>
    </source>
</evidence>
<keyword evidence="2" id="KW-1185">Reference proteome</keyword>